<feature type="transmembrane region" description="Helical" evidence="8">
    <location>
        <begin position="237"/>
        <end position="258"/>
    </location>
</feature>
<dbReference type="GO" id="GO:0009103">
    <property type="term" value="P:lipopolysaccharide biosynthetic process"/>
    <property type="evidence" value="ECO:0007669"/>
    <property type="project" value="TreeGrafter"/>
</dbReference>
<evidence type="ECO:0000313" key="9">
    <source>
        <dbReference type="EMBL" id="AIF67907.1"/>
    </source>
</evidence>
<dbReference type="KEGG" id="tap:GZ22_15515"/>
<feature type="transmembrane region" description="Helical" evidence="8">
    <location>
        <begin position="6"/>
        <end position="26"/>
    </location>
</feature>
<evidence type="ECO:0000256" key="3">
    <source>
        <dbReference type="ARBA" id="ARBA00022679"/>
    </source>
</evidence>
<sequence>MVHITPLIIALAVCFILSIALTPMVKKLAFAIGATDKPNARKVHQKIMPRLGGLAIYISFIIGYLVFMPHDSNTAPILIGATMITLIGVLDDKFMLSARVKLIGQIAAATVTVMGGIRIDFVTLPFVERIEFGAWAIPITILWIVGITNAINLIDGLDGLAAGVSAIALFTIAMIAISMGNPISAMMGVLLLGSTLGFLVFNFHPAKIFMGDTGALFLGYMIAVLSVSGLFKNVALFSLIVPIIILGVPILDTTFAIIRRIVQKKPLSAPDKLHLHHCLLNLGFSHRQTVIVIYAISGIFSITGVLYTEATMWGSAILIIALAIVIELIVEITGLISDRYRPLLNMVGFPKVTEEERRKQHQQ</sequence>
<feature type="transmembrane region" description="Helical" evidence="8">
    <location>
        <begin position="102"/>
        <end position="126"/>
    </location>
</feature>
<keyword evidence="7" id="KW-0479">Metal-binding</keyword>
<dbReference type="GeneID" id="34220904"/>
<keyword evidence="3 9" id="KW-0808">Transferase</keyword>
<dbReference type="InterPro" id="IPR000715">
    <property type="entry name" value="Glycosyl_transferase_4"/>
</dbReference>
<proteinExistence type="predicted"/>
<feature type="transmembrane region" description="Helical" evidence="8">
    <location>
        <begin position="132"/>
        <end position="152"/>
    </location>
</feature>
<reference evidence="9 10" key="1">
    <citation type="submission" date="2014-07" db="EMBL/GenBank/DDBJ databases">
        <title>Complete genome sequence of a moderately halophilic bacterium Terribacillus aidingensis MP602, isolated from Cryptomeria fortunei in Tianmu mountain in China.</title>
        <authorList>
            <person name="Wang Y."/>
            <person name="Lu P."/>
            <person name="Zhang L."/>
        </authorList>
    </citation>
    <scope>NUCLEOTIDE SEQUENCE [LARGE SCALE GENOMIC DNA]</scope>
    <source>
        <strain evidence="9 10">MP602</strain>
    </source>
</reference>
<dbReference type="Proteomes" id="UP000027980">
    <property type="component" value="Chromosome"/>
</dbReference>
<dbReference type="HOGENOM" id="CLU_023982_2_4_9"/>
<accession>A0A075LPK1</accession>
<feature type="transmembrane region" description="Helical" evidence="8">
    <location>
        <begin position="73"/>
        <end position="90"/>
    </location>
</feature>
<dbReference type="PANTHER" id="PTHR22926">
    <property type="entry name" value="PHOSPHO-N-ACETYLMURAMOYL-PENTAPEPTIDE-TRANSFERASE"/>
    <property type="match status" value="1"/>
</dbReference>
<feature type="binding site" evidence="7">
    <location>
        <position position="212"/>
    </location>
    <ligand>
        <name>Mg(2+)</name>
        <dbReference type="ChEBI" id="CHEBI:18420"/>
    </ligand>
</feature>
<dbReference type="GO" id="GO:0016780">
    <property type="term" value="F:phosphotransferase activity, for other substituted phosphate groups"/>
    <property type="evidence" value="ECO:0007669"/>
    <property type="project" value="InterPro"/>
</dbReference>
<dbReference type="Pfam" id="PF00953">
    <property type="entry name" value="Glycos_transf_4"/>
    <property type="match status" value="1"/>
</dbReference>
<dbReference type="AlphaFoldDB" id="A0A075LPK1"/>
<evidence type="ECO:0000256" key="1">
    <source>
        <dbReference type="ARBA" id="ARBA00004651"/>
    </source>
</evidence>
<dbReference type="OrthoDB" id="9783652at2"/>
<feature type="binding site" evidence="7">
    <location>
        <position position="152"/>
    </location>
    <ligand>
        <name>Mg(2+)</name>
        <dbReference type="ChEBI" id="CHEBI:18420"/>
    </ligand>
</feature>
<keyword evidence="5 8" id="KW-1133">Transmembrane helix</keyword>
<keyword evidence="4 8" id="KW-0812">Transmembrane</keyword>
<keyword evidence="2" id="KW-1003">Cell membrane</keyword>
<keyword evidence="7" id="KW-0460">Magnesium</keyword>
<evidence type="ECO:0000256" key="6">
    <source>
        <dbReference type="ARBA" id="ARBA00023136"/>
    </source>
</evidence>
<gene>
    <name evidence="9" type="ORF">GZ22_15515</name>
</gene>
<evidence type="ECO:0000256" key="2">
    <source>
        <dbReference type="ARBA" id="ARBA00022475"/>
    </source>
</evidence>
<name>A0A075LPK1_9BACI</name>
<dbReference type="GO" id="GO:0071555">
    <property type="term" value="P:cell wall organization"/>
    <property type="evidence" value="ECO:0007669"/>
    <property type="project" value="TreeGrafter"/>
</dbReference>
<dbReference type="RefSeq" id="WP_038564168.1">
    <property type="nucleotide sequence ID" value="NZ_CP008876.1"/>
</dbReference>
<comment type="subcellular location">
    <subcellularLocation>
        <location evidence="1">Cell membrane</location>
        <topology evidence="1">Multi-pass membrane protein</topology>
    </subcellularLocation>
</comment>
<feature type="transmembrane region" description="Helical" evidence="8">
    <location>
        <begin position="47"/>
        <end position="67"/>
    </location>
</feature>
<evidence type="ECO:0000256" key="4">
    <source>
        <dbReference type="ARBA" id="ARBA00022692"/>
    </source>
</evidence>
<evidence type="ECO:0000256" key="8">
    <source>
        <dbReference type="SAM" id="Phobius"/>
    </source>
</evidence>
<dbReference type="PANTHER" id="PTHR22926:SF3">
    <property type="entry name" value="UNDECAPRENYL-PHOSPHATE ALPHA-N-ACETYLGLUCOSAMINYL 1-PHOSPHATE TRANSFERASE"/>
    <property type="match status" value="1"/>
</dbReference>
<feature type="transmembrane region" description="Helical" evidence="8">
    <location>
        <begin position="313"/>
        <end position="336"/>
    </location>
</feature>
<dbReference type="PROSITE" id="PS01348">
    <property type="entry name" value="MRAY_2"/>
    <property type="match status" value="1"/>
</dbReference>
<feature type="transmembrane region" description="Helical" evidence="8">
    <location>
        <begin position="213"/>
        <end position="231"/>
    </location>
</feature>
<comment type="cofactor">
    <cofactor evidence="7">
        <name>Mg(2+)</name>
        <dbReference type="ChEBI" id="CHEBI:18420"/>
    </cofactor>
</comment>
<dbReference type="CDD" id="cd06853">
    <property type="entry name" value="GT_WecA_like"/>
    <property type="match status" value="1"/>
</dbReference>
<evidence type="ECO:0000313" key="10">
    <source>
        <dbReference type="Proteomes" id="UP000027980"/>
    </source>
</evidence>
<dbReference type="GO" id="GO:0005886">
    <property type="term" value="C:plasma membrane"/>
    <property type="evidence" value="ECO:0007669"/>
    <property type="project" value="UniProtKB-SubCell"/>
</dbReference>
<keyword evidence="6 8" id="KW-0472">Membrane</keyword>
<protein>
    <submittedName>
        <fullName evidence="9">UDP-phosphate N-acetylglucosaminyl 1-phosphate transferase</fullName>
    </submittedName>
</protein>
<feature type="transmembrane region" description="Helical" evidence="8">
    <location>
        <begin position="289"/>
        <end position="307"/>
    </location>
</feature>
<dbReference type="GO" id="GO:0046872">
    <property type="term" value="F:metal ion binding"/>
    <property type="evidence" value="ECO:0007669"/>
    <property type="project" value="UniProtKB-KW"/>
</dbReference>
<evidence type="ECO:0000256" key="5">
    <source>
        <dbReference type="ARBA" id="ARBA00022989"/>
    </source>
</evidence>
<evidence type="ECO:0000256" key="7">
    <source>
        <dbReference type="PIRSR" id="PIRSR600715-1"/>
    </source>
</evidence>
<dbReference type="EMBL" id="CP008876">
    <property type="protein sequence ID" value="AIF67907.1"/>
    <property type="molecule type" value="Genomic_DNA"/>
</dbReference>
<organism evidence="9 10">
    <name type="scientific">Terribacillus saccharophilus</name>
    <dbReference type="NCBI Taxonomy" id="361277"/>
    <lineage>
        <taxon>Bacteria</taxon>
        <taxon>Bacillati</taxon>
        <taxon>Bacillota</taxon>
        <taxon>Bacilli</taxon>
        <taxon>Bacillales</taxon>
        <taxon>Bacillaceae</taxon>
        <taxon>Terribacillus</taxon>
    </lineage>
</organism>
<dbReference type="GO" id="GO:0044038">
    <property type="term" value="P:cell wall macromolecule biosynthetic process"/>
    <property type="evidence" value="ECO:0007669"/>
    <property type="project" value="TreeGrafter"/>
</dbReference>
<dbReference type="InterPro" id="IPR018480">
    <property type="entry name" value="PNAcMuramoyl-5peptid_Trfase_CS"/>
</dbReference>